<dbReference type="Proteomes" id="UP000821853">
    <property type="component" value="Chromosome 9"/>
</dbReference>
<evidence type="ECO:0000313" key="2">
    <source>
        <dbReference type="Proteomes" id="UP000821853"/>
    </source>
</evidence>
<comment type="caution">
    <text evidence="1">The sequence shown here is derived from an EMBL/GenBank/DDBJ whole genome shotgun (WGS) entry which is preliminary data.</text>
</comment>
<protein>
    <submittedName>
        <fullName evidence="1">Uncharacterized protein</fullName>
    </submittedName>
</protein>
<name>A0A9J6H295_HAELO</name>
<dbReference type="VEuPathDB" id="VectorBase:HLOH_042152"/>
<sequence length="111" mass="12738">MVIYHKRAFLKALRSSTAGGNKERLREATRNCKKQSQKASARLQESVGECNGNRLGVNAISLEERQVGCDYILWRFELYVMPNVLVENVDAGARHQLPEDTSQKHKFRDKF</sequence>
<evidence type="ECO:0000313" key="1">
    <source>
        <dbReference type="EMBL" id="KAH9381152.1"/>
    </source>
</evidence>
<proteinExistence type="predicted"/>
<dbReference type="EMBL" id="JABSTR010000011">
    <property type="protein sequence ID" value="KAH9381152.1"/>
    <property type="molecule type" value="Genomic_DNA"/>
</dbReference>
<keyword evidence="2" id="KW-1185">Reference proteome</keyword>
<reference evidence="1 2" key="1">
    <citation type="journal article" date="2020" name="Cell">
        <title>Large-Scale Comparative Analyses of Tick Genomes Elucidate Their Genetic Diversity and Vector Capacities.</title>
        <authorList>
            <consortium name="Tick Genome and Microbiome Consortium (TIGMIC)"/>
            <person name="Jia N."/>
            <person name="Wang J."/>
            <person name="Shi W."/>
            <person name="Du L."/>
            <person name="Sun Y."/>
            <person name="Zhan W."/>
            <person name="Jiang J.F."/>
            <person name="Wang Q."/>
            <person name="Zhang B."/>
            <person name="Ji P."/>
            <person name="Bell-Sakyi L."/>
            <person name="Cui X.M."/>
            <person name="Yuan T.T."/>
            <person name="Jiang B.G."/>
            <person name="Yang W.F."/>
            <person name="Lam T.T."/>
            <person name="Chang Q.C."/>
            <person name="Ding S.J."/>
            <person name="Wang X.J."/>
            <person name="Zhu J.G."/>
            <person name="Ruan X.D."/>
            <person name="Zhao L."/>
            <person name="Wei J.T."/>
            <person name="Ye R.Z."/>
            <person name="Que T.C."/>
            <person name="Du C.H."/>
            <person name="Zhou Y.H."/>
            <person name="Cheng J.X."/>
            <person name="Dai P.F."/>
            <person name="Guo W.B."/>
            <person name="Han X.H."/>
            <person name="Huang E.J."/>
            <person name="Li L.F."/>
            <person name="Wei W."/>
            <person name="Gao Y.C."/>
            <person name="Liu J.Z."/>
            <person name="Shao H.Z."/>
            <person name="Wang X."/>
            <person name="Wang C.C."/>
            <person name="Yang T.C."/>
            <person name="Huo Q.B."/>
            <person name="Li W."/>
            <person name="Chen H.Y."/>
            <person name="Chen S.E."/>
            <person name="Zhou L.G."/>
            <person name="Ni X.B."/>
            <person name="Tian J.H."/>
            <person name="Sheng Y."/>
            <person name="Liu T."/>
            <person name="Pan Y.S."/>
            <person name="Xia L.Y."/>
            <person name="Li J."/>
            <person name="Zhao F."/>
            <person name="Cao W.C."/>
        </authorList>
    </citation>
    <scope>NUCLEOTIDE SEQUENCE [LARGE SCALE GENOMIC DNA]</scope>
    <source>
        <strain evidence="1">HaeL-2018</strain>
    </source>
</reference>
<gene>
    <name evidence="1" type="ORF">HPB48_020809</name>
</gene>
<dbReference type="AlphaFoldDB" id="A0A9J6H295"/>
<organism evidence="1 2">
    <name type="scientific">Haemaphysalis longicornis</name>
    <name type="common">Bush tick</name>
    <dbReference type="NCBI Taxonomy" id="44386"/>
    <lineage>
        <taxon>Eukaryota</taxon>
        <taxon>Metazoa</taxon>
        <taxon>Ecdysozoa</taxon>
        <taxon>Arthropoda</taxon>
        <taxon>Chelicerata</taxon>
        <taxon>Arachnida</taxon>
        <taxon>Acari</taxon>
        <taxon>Parasitiformes</taxon>
        <taxon>Ixodida</taxon>
        <taxon>Ixodoidea</taxon>
        <taxon>Ixodidae</taxon>
        <taxon>Haemaphysalinae</taxon>
        <taxon>Haemaphysalis</taxon>
    </lineage>
</organism>
<accession>A0A9J6H295</accession>